<organism evidence="1">
    <name type="scientific">Prochloron didemni P3-Solomon</name>
    <dbReference type="NCBI Taxonomy" id="910458"/>
    <lineage>
        <taxon>Bacteria</taxon>
        <taxon>Bacillati</taxon>
        <taxon>Cyanobacteriota</taxon>
        <taxon>Cyanophyceae</taxon>
        <taxon>Oscillatoriophycideae</taxon>
        <taxon>Chroococcales</taxon>
        <taxon>Prochloraceae</taxon>
        <taxon>Prochloron</taxon>
    </lineage>
</organism>
<dbReference type="AlphaFoldDB" id="G0XS86"/>
<dbReference type="InterPro" id="IPR015424">
    <property type="entry name" value="PyrdxlP-dep_Trfase"/>
</dbReference>
<dbReference type="InterPro" id="IPR015422">
    <property type="entry name" value="PyrdxlP-dep_Trfase_small"/>
</dbReference>
<name>G0XS86_PRODI</name>
<dbReference type="GO" id="GO:0008483">
    <property type="term" value="F:transaminase activity"/>
    <property type="evidence" value="ECO:0007669"/>
    <property type="project" value="UniProtKB-KW"/>
</dbReference>
<sequence>MKVTGNLVIKSNSCICIEQKIIMQTKSKVFPEVNIQNFLCDHVLEMPIYRKYRSMKFVNLANNELHHSKIDNLQEEVLKHLSASVCSSYPSWPNFADRIGREYSLPNSQILITAGSDDAYKLLTKSLFSSAGMIVTQWPNYSLLLTYAHLHNIPVKSVSHDLQDGFSMENLSSFKKTVLSQ</sequence>
<dbReference type="Gene3D" id="3.40.640.10">
    <property type="entry name" value="Type I PLP-dependent aspartate aminotransferase-like (Major domain)"/>
    <property type="match status" value="1"/>
</dbReference>
<dbReference type="Gene3D" id="3.90.1150.10">
    <property type="entry name" value="Aspartate Aminotransferase, domain 1"/>
    <property type="match status" value="1"/>
</dbReference>
<reference evidence="1" key="1">
    <citation type="journal article" date="2011" name="PLoS ONE">
        <title>Variation in tropical reef symbiont metagenomes defined by secondary metabolism.</title>
        <authorList>
            <person name="Donia M.S."/>
            <person name="Fricke W.F."/>
            <person name="Ravel J."/>
            <person name="Schmidt E.W."/>
        </authorList>
    </citation>
    <scope>NUCLEOTIDE SEQUENCE</scope>
</reference>
<protein>
    <submittedName>
        <fullName evidence="1">Histidinol-phosphate aminotransferase NikK-like protein</fullName>
    </submittedName>
</protein>
<dbReference type="SUPFAM" id="SSF53383">
    <property type="entry name" value="PLP-dependent transferases"/>
    <property type="match status" value="1"/>
</dbReference>
<gene>
    <name evidence="1" type="primary">nkdR</name>
</gene>
<dbReference type="InterPro" id="IPR015421">
    <property type="entry name" value="PyrdxlP-dep_Trfase_major"/>
</dbReference>
<proteinExistence type="predicted"/>
<evidence type="ECO:0000313" key="1">
    <source>
        <dbReference type="EMBL" id="AEH57254.1"/>
    </source>
</evidence>
<accession>G0XS86</accession>
<dbReference type="EMBL" id="HQ407375">
    <property type="protein sequence ID" value="AEH57254.1"/>
    <property type="molecule type" value="Genomic_DNA"/>
</dbReference>
<keyword evidence="1" id="KW-0808">Transferase</keyword>
<keyword evidence="1" id="KW-0032">Aminotransferase</keyword>